<keyword evidence="3" id="KW-0238">DNA-binding</keyword>
<sequence>MELRQLGCFLAVAEELHFGRAAARLHMLPSALGRHVRLLEEELGAPLFRRSTRQVALTAAGAALLPDARALLDRAAEAAARVRAAARAETQPLRIGAIDSAASGLLPPLLYAFHQAHPQVETRLWEEKSARLLPMLAAGRLELIFIRPPQPSAGLEFLPIRQEVLLAALPRGHRLANRRRIPLPALAAEPLILPPQRSRPHSFALVAHAFAAAGLALPQGGQEAAEKQTIVNLVAAGLGVALVPDWTAQLRRPGVVYRPLAEPAAPARPEAMLGVAWMPDRASPARDAFLQVLRERPQGAAMNSRREA</sequence>
<comment type="caution">
    <text evidence="6">The sequence shown here is derived from an EMBL/GenBank/DDBJ whole genome shotgun (WGS) entry which is preliminary data.</text>
</comment>
<proteinExistence type="inferred from homology"/>
<evidence type="ECO:0000256" key="4">
    <source>
        <dbReference type="ARBA" id="ARBA00023163"/>
    </source>
</evidence>
<dbReference type="Proteomes" id="UP000188879">
    <property type="component" value="Unassembled WGS sequence"/>
</dbReference>
<comment type="similarity">
    <text evidence="1">Belongs to the LysR transcriptional regulatory family.</text>
</comment>
<dbReference type="GO" id="GO:0003700">
    <property type="term" value="F:DNA-binding transcription factor activity"/>
    <property type="evidence" value="ECO:0007669"/>
    <property type="project" value="InterPro"/>
</dbReference>
<reference evidence="6 7" key="1">
    <citation type="submission" date="2016-10" db="EMBL/GenBank/DDBJ databases">
        <title>Draft Genome sequence of Roseomonas sp. strain M3.</title>
        <authorList>
            <person name="Subhash Y."/>
            <person name="Lee S."/>
        </authorList>
    </citation>
    <scope>NUCLEOTIDE SEQUENCE [LARGE SCALE GENOMIC DNA]</scope>
    <source>
        <strain evidence="6 7">M3</strain>
    </source>
</reference>
<dbReference type="CDD" id="cd08414">
    <property type="entry name" value="PBP2_LTTR_aromatics_like"/>
    <property type="match status" value="1"/>
</dbReference>
<feature type="domain" description="HTH lysR-type" evidence="5">
    <location>
        <begin position="1"/>
        <end position="58"/>
    </location>
</feature>
<evidence type="ECO:0000256" key="3">
    <source>
        <dbReference type="ARBA" id="ARBA00023125"/>
    </source>
</evidence>
<dbReference type="GO" id="GO:0003677">
    <property type="term" value="F:DNA binding"/>
    <property type="evidence" value="ECO:0007669"/>
    <property type="project" value="UniProtKB-KW"/>
</dbReference>
<keyword evidence="7" id="KW-1185">Reference proteome</keyword>
<dbReference type="Gene3D" id="1.10.10.10">
    <property type="entry name" value="Winged helix-like DNA-binding domain superfamily/Winged helix DNA-binding domain"/>
    <property type="match status" value="1"/>
</dbReference>
<evidence type="ECO:0000313" key="7">
    <source>
        <dbReference type="Proteomes" id="UP000188879"/>
    </source>
</evidence>
<dbReference type="InterPro" id="IPR000847">
    <property type="entry name" value="LysR_HTH_N"/>
</dbReference>
<dbReference type="PANTHER" id="PTHR30346:SF0">
    <property type="entry name" value="HCA OPERON TRANSCRIPTIONAL ACTIVATOR HCAR"/>
    <property type="match status" value="1"/>
</dbReference>
<keyword evidence="4" id="KW-0804">Transcription</keyword>
<dbReference type="Pfam" id="PF03466">
    <property type="entry name" value="LysR_substrate"/>
    <property type="match status" value="1"/>
</dbReference>
<protein>
    <submittedName>
        <fullName evidence="6">LysR family transcriptional regulator</fullName>
    </submittedName>
</protein>
<dbReference type="FunFam" id="1.10.10.10:FF:000001">
    <property type="entry name" value="LysR family transcriptional regulator"/>
    <property type="match status" value="1"/>
</dbReference>
<accession>A0A1V2GVW3</accession>
<evidence type="ECO:0000259" key="5">
    <source>
        <dbReference type="PROSITE" id="PS50931"/>
    </source>
</evidence>
<dbReference type="EMBL" id="MLCO01000287">
    <property type="protein sequence ID" value="ONG47308.1"/>
    <property type="molecule type" value="Genomic_DNA"/>
</dbReference>
<dbReference type="Pfam" id="PF00126">
    <property type="entry name" value="HTH_1"/>
    <property type="match status" value="1"/>
</dbReference>
<dbReference type="InterPro" id="IPR005119">
    <property type="entry name" value="LysR_subst-bd"/>
</dbReference>
<name>A0A1V2GVW3_9PROT</name>
<dbReference type="OrthoDB" id="9811588at2"/>
<dbReference type="PROSITE" id="PS50931">
    <property type="entry name" value="HTH_LYSR"/>
    <property type="match status" value="1"/>
</dbReference>
<dbReference type="InterPro" id="IPR036388">
    <property type="entry name" value="WH-like_DNA-bd_sf"/>
</dbReference>
<evidence type="ECO:0000256" key="2">
    <source>
        <dbReference type="ARBA" id="ARBA00023015"/>
    </source>
</evidence>
<dbReference type="SUPFAM" id="SSF53850">
    <property type="entry name" value="Periplasmic binding protein-like II"/>
    <property type="match status" value="1"/>
</dbReference>
<dbReference type="SUPFAM" id="SSF46785">
    <property type="entry name" value="Winged helix' DNA-binding domain"/>
    <property type="match status" value="1"/>
</dbReference>
<gene>
    <name evidence="6" type="ORF">BKE38_24040</name>
</gene>
<dbReference type="GO" id="GO:0032993">
    <property type="term" value="C:protein-DNA complex"/>
    <property type="evidence" value="ECO:0007669"/>
    <property type="project" value="TreeGrafter"/>
</dbReference>
<dbReference type="Gene3D" id="3.40.190.10">
    <property type="entry name" value="Periplasmic binding protein-like II"/>
    <property type="match status" value="2"/>
</dbReference>
<evidence type="ECO:0000256" key="1">
    <source>
        <dbReference type="ARBA" id="ARBA00009437"/>
    </source>
</evidence>
<dbReference type="PANTHER" id="PTHR30346">
    <property type="entry name" value="TRANSCRIPTIONAL DUAL REGULATOR HCAR-RELATED"/>
    <property type="match status" value="1"/>
</dbReference>
<dbReference type="InterPro" id="IPR036390">
    <property type="entry name" value="WH_DNA-bd_sf"/>
</dbReference>
<evidence type="ECO:0000313" key="6">
    <source>
        <dbReference type="EMBL" id="ONG47308.1"/>
    </source>
</evidence>
<dbReference type="AlphaFoldDB" id="A0A1V2GVW3"/>
<keyword evidence="2" id="KW-0805">Transcription regulation</keyword>
<organism evidence="6 7">
    <name type="scientific">Teichococcus deserti</name>
    <dbReference type="NCBI Taxonomy" id="1817963"/>
    <lineage>
        <taxon>Bacteria</taxon>
        <taxon>Pseudomonadati</taxon>
        <taxon>Pseudomonadota</taxon>
        <taxon>Alphaproteobacteria</taxon>
        <taxon>Acetobacterales</taxon>
        <taxon>Roseomonadaceae</taxon>
        <taxon>Roseomonas</taxon>
    </lineage>
</organism>